<keyword evidence="1" id="KW-0472">Membrane</keyword>
<dbReference type="Proteomes" id="UP001556220">
    <property type="component" value="Unassembled WGS sequence"/>
</dbReference>
<comment type="caution">
    <text evidence="2">The sequence shown here is derived from an EMBL/GenBank/DDBJ whole genome shotgun (WGS) entry which is preliminary data.</text>
</comment>
<proteinExistence type="predicted"/>
<keyword evidence="1" id="KW-0812">Transmembrane</keyword>
<protein>
    <recommendedName>
        <fullName evidence="4">SMODS-associating 2TM beta-strand rich effector domain-containing protein</fullName>
    </recommendedName>
</protein>
<accession>A0ABV3Q9Q5</accession>
<keyword evidence="1" id="KW-1133">Transmembrane helix</keyword>
<organism evidence="2 3">
    <name type="scientific">Rhodanobacter lycopersici</name>
    <dbReference type="NCBI Taxonomy" id="3162487"/>
    <lineage>
        <taxon>Bacteria</taxon>
        <taxon>Pseudomonadati</taxon>
        <taxon>Pseudomonadota</taxon>
        <taxon>Gammaproteobacteria</taxon>
        <taxon>Lysobacterales</taxon>
        <taxon>Rhodanobacteraceae</taxon>
        <taxon>Rhodanobacter</taxon>
    </lineage>
</organism>
<evidence type="ECO:0008006" key="4">
    <source>
        <dbReference type="Google" id="ProtNLM"/>
    </source>
</evidence>
<dbReference type="RefSeq" id="WP_367852631.1">
    <property type="nucleotide sequence ID" value="NZ_JBFOHK010000001.1"/>
</dbReference>
<sequence length="262" mass="28584">MMKDAKHEDVRPSKLVSRLLVAASFARHCFRFAATDALSAAFGWATVINGAALVYLAGRAGIAINSSQGWPSILLYAAGCFLVGLVIAFFINLVLVAPGKTHRLMWPLVLHISGDDRSPDYVFHEIARGFNSTVKVTNRSHEYLLDCAAHILGVTLPAGEKHDRFVEKFDLPPQSTKNVYVAYWFARDVEPSDDKEINLCGPVGAGFGGNRLSVPADGAELTVRIQAPGKETKCIRCRVWVDRGSRKLMTSHLPLGNARVPG</sequence>
<reference evidence="2 3" key="1">
    <citation type="submission" date="2024-06" db="EMBL/GenBank/DDBJ databases">
        <authorList>
            <person name="Woo H."/>
        </authorList>
    </citation>
    <scope>NUCLEOTIDE SEQUENCE [LARGE SCALE GENOMIC DNA]</scope>
    <source>
        <strain evidence="2 3">Si-c</strain>
    </source>
</reference>
<feature type="transmembrane region" description="Helical" evidence="1">
    <location>
        <begin position="41"/>
        <end position="62"/>
    </location>
</feature>
<feature type="transmembrane region" description="Helical" evidence="1">
    <location>
        <begin position="74"/>
        <end position="95"/>
    </location>
</feature>
<evidence type="ECO:0000313" key="3">
    <source>
        <dbReference type="Proteomes" id="UP001556220"/>
    </source>
</evidence>
<name>A0ABV3Q9Q5_9GAMM</name>
<evidence type="ECO:0000256" key="1">
    <source>
        <dbReference type="SAM" id="Phobius"/>
    </source>
</evidence>
<keyword evidence="3" id="KW-1185">Reference proteome</keyword>
<dbReference type="EMBL" id="JBFOHK010000001">
    <property type="protein sequence ID" value="MEW9570545.1"/>
    <property type="molecule type" value="Genomic_DNA"/>
</dbReference>
<gene>
    <name evidence="2" type="ORF">ABQJ54_02135</name>
</gene>
<evidence type="ECO:0000313" key="2">
    <source>
        <dbReference type="EMBL" id="MEW9570545.1"/>
    </source>
</evidence>